<reference evidence="1 2" key="1">
    <citation type="submission" date="2013-11" db="EMBL/GenBank/DDBJ databases">
        <title>The Genome Sequence of Phytophthora parasitica CJ05E6.</title>
        <authorList>
            <consortium name="The Broad Institute Genomics Platform"/>
            <person name="Russ C."/>
            <person name="Tyler B."/>
            <person name="Panabieres F."/>
            <person name="Shan W."/>
            <person name="Tripathy S."/>
            <person name="Grunwald N."/>
            <person name="Machado M."/>
            <person name="Johnson C.S."/>
            <person name="Arredondo F."/>
            <person name="Hong C."/>
            <person name="Coffey M."/>
            <person name="Young S.K."/>
            <person name="Zeng Q."/>
            <person name="Gargeya S."/>
            <person name="Fitzgerald M."/>
            <person name="Abouelleil A."/>
            <person name="Alvarado L."/>
            <person name="Chapman S.B."/>
            <person name="Gainer-Dewar J."/>
            <person name="Goldberg J."/>
            <person name="Griggs A."/>
            <person name="Gujja S."/>
            <person name="Hansen M."/>
            <person name="Howarth C."/>
            <person name="Imamovic A."/>
            <person name="Ireland A."/>
            <person name="Larimer J."/>
            <person name="McCowan C."/>
            <person name="Murphy C."/>
            <person name="Pearson M."/>
            <person name="Poon T.W."/>
            <person name="Priest M."/>
            <person name="Roberts A."/>
            <person name="Saif S."/>
            <person name="Shea T."/>
            <person name="Sykes S."/>
            <person name="Wortman J."/>
            <person name="Nusbaum C."/>
            <person name="Birren B."/>
        </authorList>
    </citation>
    <scope>NUCLEOTIDE SEQUENCE [LARGE SCALE GENOMIC DNA]</scope>
    <source>
        <strain evidence="1 2">CJ05E6</strain>
    </source>
</reference>
<organism evidence="1 2">
    <name type="scientific">Phytophthora nicotianae</name>
    <name type="common">Potato buckeye rot agent</name>
    <name type="synonym">Phytophthora parasitica</name>
    <dbReference type="NCBI Taxonomy" id="4792"/>
    <lineage>
        <taxon>Eukaryota</taxon>
        <taxon>Sar</taxon>
        <taxon>Stramenopiles</taxon>
        <taxon>Oomycota</taxon>
        <taxon>Peronosporomycetes</taxon>
        <taxon>Peronosporales</taxon>
        <taxon>Peronosporaceae</taxon>
        <taxon>Phytophthora</taxon>
    </lineage>
</organism>
<dbReference type="Proteomes" id="UP000053864">
    <property type="component" value="Unassembled WGS sequence"/>
</dbReference>
<gene>
    <name evidence="1" type="ORF">L916_03539</name>
</gene>
<sequence>GDEAARINTQTVFDVRVGVDGVKAEEDPIHQRLKVENREAQV</sequence>
<feature type="non-terminal residue" evidence="1">
    <location>
        <position position="1"/>
    </location>
</feature>
<protein>
    <submittedName>
        <fullName evidence="1">Uncharacterized protein</fullName>
    </submittedName>
</protein>
<accession>W2JLZ5</accession>
<evidence type="ECO:0000313" key="1">
    <source>
        <dbReference type="EMBL" id="ETL46593.1"/>
    </source>
</evidence>
<dbReference type="EMBL" id="KI671501">
    <property type="protein sequence ID" value="ETL46593.1"/>
    <property type="molecule type" value="Genomic_DNA"/>
</dbReference>
<name>W2JLZ5_PHYNI</name>
<evidence type="ECO:0000313" key="2">
    <source>
        <dbReference type="Proteomes" id="UP000053864"/>
    </source>
</evidence>
<dbReference type="AlphaFoldDB" id="W2JLZ5"/>
<proteinExistence type="predicted"/>